<dbReference type="HOGENOM" id="CLU_044153_0_0_11"/>
<feature type="compositionally biased region" description="Low complexity" evidence="5">
    <location>
        <begin position="1"/>
        <end position="10"/>
    </location>
</feature>
<dbReference type="GO" id="GO:0017000">
    <property type="term" value="P:antibiotic biosynthetic process"/>
    <property type="evidence" value="ECO:0007669"/>
    <property type="project" value="UniProtKB-KW"/>
</dbReference>
<dbReference type="GO" id="GO:0016491">
    <property type="term" value="F:oxidoreductase activity"/>
    <property type="evidence" value="ECO:0007669"/>
    <property type="project" value="UniProtKB-KW"/>
</dbReference>
<evidence type="ECO:0000256" key="1">
    <source>
        <dbReference type="ARBA" id="ARBA00001954"/>
    </source>
</evidence>
<dbReference type="InterPro" id="IPR050411">
    <property type="entry name" value="AlphaKG_dependent_hydroxylases"/>
</dbReference>
<keyword evidence="3" id="KW-0408">Iron</keyword>
<dbReference type="eggNOG" id="COG2175">
    <property type="taxonomic scope" value="Bacteria"/>
</dbReference>
<proteinExistence type="predicted"/>
<evidence type="ECO:0000259" key="6">
    <source>
        <dbReference type="Pfam" id="PF02668"/>
    </source>
</evidence>
<reference evidence="8" key="2">
    <citation type="submission" date="2009-10" db="EMBL/GenBank/DDBJ databases">
        <title>The genome sequence of Streptomyces pristinaespiralis strain ATCC 25486.</title>
        <authorList>
            <consortium name="The Broad Institute Genome Sequencing Platform"/>
            <consortium name="Broad Institute Microbial Sequencing Center"/>
            <person name="Fischbach M."/>
            <person name="Godfrey P."/>
            <person name="Ward D."/>
            <person name="Young S."/>
            <person name="Zeng Q."/>
            <person name="Koehrsen M."/>
            <person name="Alvarado L."/>
            <person name="Berlin A.M."/>
            <person name="Bochicchio J."/>
            <person name="Borenstein D."/>
            <person name="Chapman S.B."/>
            <person name="Chen Z."/>
            <person name="Engels R."/>
            <person name="Freedman E."/>
            <person name="Gellesch M."/>
            <person name="Goldberg J."/>
            <person name="Griggs A."/>
            <person name="Gujja S."/>
            <person name="Heilman E.R."/>
            <person name="Heiman D.I."/>
            <person name="Hepburn T.A."/>
            <person name="Howarth C."/>
            <person name="Jen D."/>
            <person name="Larson L."/>
            <person name="Lewis B."/>
            <person name="Mehta T."/>
            <person name="Park D."/>
            <person name="Pearson M."/>
            <person name="Richards J."/>
            <person name="Roberts A."/>
            <person name="Saif S."/>
            <person name="Shea T.D."/>
            <person name="Shenoy N."/>
            <person name="Sisk P."/>
            <person name="Stolte C."/>
            <person name="Sykes S.N."/>
            <person name="Thomson T."/>
            <person name="Walk T."/>
            <person name="White J."/>
            <person name="Yandava C."/>
            <person name="Straight P."/>
            <person name="Clardy J."/>
            <person name="Hung D."/>
            <person name="Kolter R."/>
            <person name="Mekalanos J."/>
            <person name="Walker S."/>
            <person name="Walsh C.T."/>
            <person name="Wieland-Brown L.C."/>
            <person name="Haas B."/>
            <person name="Nusbaum C."/>
            <person name="Birren B."/>
        </authorList>
    </citation>
    <scope>NUCLEOTIDE SEQUENCE [LARGE SCALE GENOMIC DNA]</scope>
    <source>
        <strain evidence="8">ATCC 25486 / DSM 40338 / CBS 914.69 / JCM 4507 / NBRC 13074 / NRRL 2958 / 5647</strain>
    </source>
</reference>
<evidence type="ECO:0000256" key="2">
    <source>
        <dbReference type="ARBA" id="ARBA00023002"/>
    </source>
</evidence>
<keyword evidence="2" id="KW-0560">Oxidoreductase</keyword>
<sequence>MAARRPAAPGRARRPVERARWGRPLPAHPPGRGGGGRGPCGHVPVRQLSHVREETDMLSALFRKQATPTEPATLQVGSTADVEAWAADQRDTLHGLVAEHGALMVRGLGLRTVADVAAVLRQVATGPATEREAFAARENYAEGVYSSSAWPAAQTMCMHHELSYAAQFPGLLLFACLRPPTEGGATAVADSTAVLEALPAGLVERFEREGWLLTRTYNDEIGATLTQAFGTEDRSGIEAYCRANAVEWAWQPDGSLRTRQHRGAVMNHPVTGRRCWFNQIAFLNEWTMAPEVREFLIEEYGPDDLPFNTRFGNGDPVPPDVVEQINKVYEAHTLRRPWQTGDLMLVDNIRTAHSREAYVGPRDVVVAMADPVRRTGPAPRTGRTAA</sequence>
<feature type="region of interest" description="Disordered" evidence="5">
    <location>
        <begin position="1"/>
        <end position="41"/>
    </location>
</feature>
<feature type="domain" description="TauD/TfdA-like" evidence="6">
    <location>
        <begin position="78"/>
        <end position="367"/>
    </location>
</feature>
<protein>
    <submittedName>
        <fullName evidence="7">Regulatory protein B</fullName>
    </submittedName>
</protein>
<comment type="cofactor">
    <cofactor evidence="1">
        <name>Fe(2+)</name>
        <dbReference type="ChEBI" id="CHEBI:29033"/>
    </cofactor>
</comment>
<evidence type="ECO:0000313" key="8">
    <source>
        <dbReference type="Proteomes" id="UP000002805"/>
    </source>
</evidence>
<dbReference type="Proteomes" id="UP000002805">
    <property type="component" value="Chromosome"/>
</dbReference>
<accession>B5HJK3</accession>
<dbReference type="Pfam" id="PF02668">
    <property type="entry name" value="TauD"/>
    <property type="match status" value="1"/>
</dbReference>
<dbReference type="PANTHER" id="PTHR10696">
    <property type="entry name" value="GAMMA-BUTYROBETAINE HYDROXYLASE-RELATED"/>
    <property type="match status" value="1"/>
</dbReference>
<evidence type="ECO:0000256" key="5">
    <source>
        <dbReference type="SAM" id="MobiDB-lite"/>
    </source>
</evidence>
<dbReference type="AlphaFoldDB" id="B5HJK3"/>
<keyword evidence="4" id="KW-0045">Antibiotic biosynthesis</keyword>
<dbReference type="SUPFAM" id="SSF51197">
    <property type="entry name" value="Clavaminate synthase-like"/>
    <property type="match status" value="1"/>
</dbReference>
<dbReference type="PANTHER" id="PTHR10696:SF56">
    <property type="entry name" value="TAUD_TFDA-LIKE DOMAIN-CONTAINING PROTEIN"/>
    <property type="match status" value="1"/>
</dbReference>
<evidence type="ECO:0000256" key="3">
    <source>
        <dbReference type="ARBA" id="ARBA00023004"/>
    </source>
</evidence>
<gene>
    <name evidence="7" type="ORF">SSDG_05375</name>
</gene>
<dbReference type="Gene3D" id="3.60.130.10">
    <property type="entry name" value="Clavaminate synthase-like"/>
    <property type="match status" value="1"/>
</dbReference>
<dbReference type="InterPro" id="IPR042098">
    <property type="entry name" value="TauD-like_sf"/>
</dbReference>
<dbReference type="InterPro" id="IPR003819">
    <property type="entry name" value="TauD/TfdA-like"/>
</dbReference>
<dbReference type="EMBL" id="CM000950">
    <property type="protein sequence ID" value="EDY67014.2"/>
    <property type="molecule type" value="Genomic_DNA"/>
</dbReference>
<keyword evidence="8" id="KW-1185">Reference proteome</keyword>
<evidence type="ECO:0000313" key="7">
    <source>
        <dbReference type="EMBL" id="EDY67014.2"/>
    </source>
</evidence>
<name>B5HJK3_STRE2</name>
<organism evidence="7 8">
    <name type="scientific">Streptomyces pristinaespiralis (strain ATCC 25486 / DSM 40338 / CBS 914.69 / JCM 4507 / KCC S-0507 / NBRC 13074 / NRRL 2958 / 5647)</name>
    <dbReference type="NCBI Taxonomy" id="457429"/>
    <lineage>
        <taxon>Bacteria</taxon>
        <taxon>Bacillati</taxon>
        <taxon>Actinomycetota</taxon>
        <taxon>Actinomycetes</taxon>
        <taxon>Kitasatosporales</taxon>
        <taxon>Streptomycetaceae</taxon>
        <taxon>Streptomyces</taxon>
    </lineage>
</organism>
<evidence type="ECO:0000256" key="4">
    <source>
        <dbReference type="ARBA" id="ARBA00023194"/>
    </source>
</evidence>
<reference evidence="8" key="1">
    <citation type="submission" date="2008-02" db="EMBL/GenBank/DDBJ databases">
        <authorList>
            <consortium name="The Broad Institute Genome Sequencing Platform"/>
            <person name="Fischbach M."/>
            <person name="Ward D."/>
            <person name="Young S."/>
            <person name="Jaffe D."/>
            <person name="Gnerre S."/>
            <person name="Berlin A."/>
            <person name="Heiman D."/>
            <person name="Hepburn T."/>
            <person name="Sykes S."/>
            <person name="Alvarado L."/>
            <person name="Kodira C.D."/>
            <person name="Straight P."/>
            <person name="Clardy J."/>
            <person name="Hung D."/>
            <person name="Kolter R."/>
            <person name="Mekalanos J."/>
            <person name="Walker S."/>
            <person name="Walsh C.T."/>
            <person name="Lander E."/>
            <person name="Galagan J."/>
            <person name="Nusbaum C."/>
            <person name="Birren B."/>
        </authorList>
    </citation>
    <scope>NUCLEOTIDE SEQUENCE [LARGE SCALE GENOMIC DNA]</scope>
    <source>
        <strain evidence="8">ATCC 25486 / DSM 40338 / CBS 914.69 / JCM 4507 / NBRC 13074 / NRRL 2958 / 5647</strain>
    </source>
</reference>